<comment type="similarity">
    <text evidence="1 4">Belongs to the glycosyl hydrolase 30 family.</text>
</comment>
<organism evidence="7 8">
    <name type="scientific">Rugosimonospora africana</name>
    <dbReference type="NCBI Taxonomy" id="556532"/>
    <lineage>
        <taxon>Bacteria</taxon>
        <taxon>Bacillati</taxon>
        <taxon>Actinomycetota</taxon>
        <taxon>Actinomycetes</taxon>
        <taxon>Micromonosporales</taxon>
        <taxon>Micromonosporaceae</taxon>
        <taxon>Rugosimonospora</taxon>
    </lineage>
</organism>
<dbReference type="Pfam" id="PF17189">
    <property type="entry name" value="Glyco_hydro_30C"/>
    <property type="match status" value="1"/>
</dbReference>
<dbReference type="AlphaFoldDB" id="A0A8J3QSI1"/>
<name>A0A8J3QSI1_9ACTN</name>
<accession>A0A8J3QSI1</accession>
<dbReference type="SUPFAM" id="SSF51011">
    <property type="entry name" value="Glycosyl hydrolase domain"/>
    <property type="match status" value="1"/>
</dbReference>
<dbReference type="InterPro" id="IPR017853">
    <property type="entry name" value="GH"/>
</dbReference>
<evidence type="ECO:0000256" key="2">
    <source>
        <dbReference type="ARBA" id="ARBA00022729"/>
    </source>
</evidence>
<dbReference type="GO" id="GO:0016020">
    <property type="term" value="C:membrane"/>
    <property type="evidence" value="ECO:0007669"/>
    <property type="project" value="GOC"/>
</dbReference>
<proteinExistence type="inferred from homology"/>
<gene>
    <name evidence="7" type="primary">srfJ</name>
    <name evidence="7" type="ORF">Raf01_48070</name>
</gene>
<dbReference type="InterPro" id="IPR000772">
    <property type="entry name" value="Ricin_B_lectin"/>
</dbReference>
<dbReference type="InterPro" id="IPR001139">
    <property type="entry name" value="Glyco_hydro_30"/>
</dbReference>
<dbReference type="Pfam" id="PF02055">
    <property type="entry name" value="Glyco_hydro_30"/>
    <property type="match status" value="1"/>
</dbReference>
<evidence type="ECO:0000259" key="6">
    <source>
        <dbReference type="SMART" id="SM00458"/>
    </source>
</evidence>
<keyword evidence="2 5" id="KW-0732">Signal</keyword>
<dbReference type="Proteomes" id="UP000642748">
    <property type="component" value="Unassembled WGS sequence"/>
</dbReference>
<dbReference type="InterPro" id="IPR033453">
    <property type="entry name" value="Glyco_hydro_30_TIM-barrel"/>
</dbReference>
<evidence type="ECO:0000256" key="3">
    <source>
        <dbReference type="ARBA" id="ARBA00022801"/>
    </source>
</evidence>
<evidence type="ECO:0000256" key="1">
    <source>
        <dbReference type="ARBA" id="ARBA00005382"/>
    </source>
</evidence>
<dbReference type="GO" id="GO:0004348">
    <property type="term" value="F:glucosylceramidase activity"/>
    <property type="evidence" value="ECO:0007669"/>
    <property type="project" value="InterPro"/>
</dbReference>
<keyword evidence="8" id="KW-1185">Reference proteome</keyword>
<dbReference type="InterPro" id="IPR033452">
    <property type="entry name" value="GH30_C"/>
</dbReference>
<dbReference type="InterPro" id="IPR013780">
    <property type="entry name" value="Glyco_hydro_b"/>
</dbReference>
<keyword evidence="3 4" id="KW-0378">Hydrolase</keyword>
<dbReference type="EMBL" id="BONZ01000045">
    <property type="protein sequence ID" value="GIH16635.1"/>
    <property type="molecule type" value="Genomic_DNA"/>
</dbReference>
<reference evidence="7" key="1">
    <citation type="submission" date="2021-01" db="EMBL/GenBank/DDBJ databases">
        <title>Whole genome shotgun sequence of Rugosimonospora africana NBRC 104875.</title>
        <authorList>
            <person name="Komaki H."/>
            <person name="Tamura T."/>
        </authorList>
    </citation>
    <scope>NUCLEOTIDE SEQUENCE</scope>
    <source>
        <strain evidence="7">NBRC 104875</strain>
    </source>
</reference>
<protein>
    <submittedName>
        <fullName evidence="7">Glucosylceramidase</fullName>
    </submittedName>
</protein>
<evidence type="ECO:0000256" key="5">
    <source>
        <dbReference type="SAM" id="SignalP"/>
    </source>
</evidence>
<dbReference type="RefSeq" id="WP_203920213.1">
    <property type="nucleotide sequence ID" value="NZ_BONZ01000045.1"/>
</dbReference>
<dbReference type="Pfam" id="PF00652">
    <property type="entry name" value="Ricin_B_lectin"/>
    <property type="match status" value="1"/>
</dbReference>
<feature type="chain" id="PRO_5038525551" evidence="5">
    <location>
        <begin position="36"/>
        <end position="619"/>
    </location>
</feature>
<dbReference type="Gene3D" id="2.80.10.50">
    <property type="match status" value="1"/>
</dbReference>
<feature type="domain" description="Ricin B lectin" evidence="6">
    <location>
        <begin position="493"/>
        <end position="618"/>
    </location>
</feature>
<dbReference type="InterPro" id="IPR035992">
    <property type="entry name" value="Ricin_B-like_lectins"/>
</dbReference>
<dbReference type="Gene3D" id="3.20.20.80">
    <property type="entry name" value="Glycosidases"/>
    <property type="match status" value="1"/>
</dbReference>
<keyword evidence="4" id="KW-0326">Glycosidase</keyword>
<sequence>MADHPFRIRPGTRRHRRYLLLAAAAALFTSGAAYVVTDATPSFAATTANVWLTTPDQSNKLTQKTAVSFGTGGSGQVITVNPNVTYQSMVGFGASMTDASASNIWNSSARTSIMNNLFGSGGIGVSWLRQPIGTSDFSVQFYSLDDGAADPNLTRFSVARDQSYIIPLLQQAKSLNPQLSVMGSPWSAPGWMKTSGNMVGGSLIGGDENVFAGYLTKFVQAYQAAGIPISYLTVANEPQYSPAAYPGMLMSASQESTIINDLKPKLTSAGLTTKILVLDHNWDLISYAEQVLAATGSNADGVAWHHYGGNVSAQTTVHNAYPSKEVLFTEGSNTSGNNFGNIITGQGGGTAINTVRNWSRTVTFWNLALNPSGGPVIGNGCACTGLVTVNGGTVTYNAEYYVMGHFSKFVKPGAVRIDSNVSGNVNNVAFKNPDGSIVLVAVNLAGSAQNISVSYGGASFGYSMPAGAMATFTWPGGTVTPTSPPPTTGGPGSGTGAITGYGGKCVDVAGANPANGTPIQLYTCNGTGAQQWTAGSDGTLRALGKCMDVTSAGTANGTKVQLYDCNATNAQRWTRSGTQLINAGSGRCLDATGPSSADGTRLQIWDCTGAANQQWNLPS</sequence>
<dbReference type="GO" id="GO:0006680">
    <property type="term" value="P:glucosylceramide catabolic process"/>
    <property type="evidence" value="ECO:0007669"/>
    <property type="project" value="TreeGrafter"/>
</dbReference>
<evidence type="ECO:0000256" key="4">
    <source>
        <dbReference type="RuleBase" id="RU361188"/>
    </source>
</evidence>
<comment type="caution">
    <text evidence="7">The sequence shown here is derived from an EMBL/GenBank/DDBJ whole genome shotgun (WGS) entry which is preliminary data.</text>
</comment>
<dbReference type="PANTHER" id="PTHR11069">
    <property type="entry name" value="GLUCOSYLCERAMIDASE"/>
    <property type="match status" value="1"/>
</dbReference>
<evidence type="ECO:0000313" key="8">
    <source>
        <dbReference type="Proteomes" id="UP000642748"/>
    </source>
</evidence>
<dbReference type="Gene3D" id="2.60.40.1180">
    <property type="entry name" value="Golgi alpha-mannosidase II"/>
    <property type="match status" value="1"/>
</dbReference>
<dbReference type="PROSITE" id="PS50231">
    <property type="entry name" value="RICIN_B_LECTIN"/>
    <property type="match status" value="1"/>
</dbReference>
<dbReference type="CDD" id="cd23451">
    <property type="entry name" value="beta-trefoil_Ricin_laminarinase"/>
    <property type="match status" value="1"/>
</dbReference>
<dbReference type="SUPFAM" id="SSF50370">
    <property type="entry name" value="Ricin B-like lectins"/>
    <property type="match status" value="1"/>
</dbReference>
<dbReference type="PANTHER" id="PTHR11069:SF23">
    <property type="entry name" value="LYSOSOMAL ACID GLUCOSYLCERAMIDASE"/>
    <property type="match status" value="1"/>
</dbReference>
<evidence type="ECO:0000313" key="7">
    <source>
        <dbReference type="EMBL" id="GIH16635.1"/>
    </source>
</evidence>
<dbReference type="SMART" id="SM00458">
    <property type="entry name" value="RICIN"/>
    <property type="match status" value="1"/>
</dbReference>
<feature type="signal peptide" evidence="5">
    <location>
        <begin position="1"/>
        <end position="35"/>
    </location>
</feature>
<dbReference type="SUPFAM" id="SSF51445">
    <property type="entry name" value="(Trans)glycosidases"/>
    <property type="match status" value="1"/>
</dbReference>